<dbReference type="Proteomes" id="UP000216984">
    <property type="component" value="Unassembled WGS sequence"/>
</dbReference>
<comment type="function">
    <text evidence="9">Catalyzes the transfer of an acyl chain from an acyl-[acyl-carrier-protein] (ACP) to a Kdo(2)-lipid IV(A) to form a Kdo(2)-(acyl)-lipid IV(A).</text>
</comment>
<dbReference type="InterPro" id="IPR004960">
    <property type="entry name" value="LipA_acyltrans"/>
</dbReference>
<keyword evidence="4 9" id="KW-0812">Transmembrane</keyword>
<keyword evidence="7 9" id="KW-0472">Membrane</keyword>
<evidence type="ECO:0000256" key="8">
    <source>
        <dbReference type="ARBA" id="ARBA00023315"/>
    </source>
</evidence>
<evidence type="ECO:0000256" key="3">
    <source>
        <dbReference type="ARBA" id="ARBA00022679"/>
    </source>
</evidence>
<evidence type="ECO:0000313" key="11">
    <source>
        <dbReference type="Proteomes" id="UP000216984"/>
    </source>
</evidence>
<dbReference type="GO" id="GO:0005886">
    <property type="term" value="C:plasma membrane"/>
    <property type="evidence" value="ECO:0007669"/>
    <property type="project" value="UniProtKB-SubCell"/>
</dbReference>
<protein>
    <recommendedName>
        <fullName evidence="9">Lipid A biosynthesis acyltransferase</fullName>
        <ecNumber evidence="9">2.3.1.241</ecNumber>
    </recommendedName>
    <alternativeName>
        <fullName evidence="9">Kdo(2)-lipid IV(A) acyltransferase</fullName>
    </alternativeName>
</protein>
<dbReference type="Pfam" id="PF03279">
    <property type="entry name" value="Lip_A_acyltrans"/>
    <property type="match status" value="1"/>
</dbReference>
<name>A0A7Z1DSZ6_9GAMM</name>
<comment type="similarity">
    <text evidence="9">Belongs to the LpxL/LpxM/LpxP family.</text>
</comment>
<comment type="pathway">
    <text evidence="9">Bacterial outer membrane biogenesis; lipopolysaccharide biosynthesis.</text>
</comment>
<dbReference type="UniPathway" id="UPA00360">
    <property type="reaction ID" value="UER00485"/>
</dbReference>
<dbReference type="EC" id="2.3.1.241" evidence="9"/>
<comment type="caution">
    <text evidence="10">The sequence shown here is derived from an EMBL/GenBank/DDBJ whole genome shotgun (WGS) entry which is preliminary data.</text>
</comment>
<keyword evidence="3 9" id="KW-0808">Transferase</keyword>
<evidence type="ECO:0000256" key="5">
    <source>
        <dbReference type="ARBA" id="ARBA00022985"/>
    </source>
</evidence>
<dbReference type="InterPro" id="IPR011920">
    <property type="entry name" value="Lipid_A_LpxL_LpxP"/>
</dbReference>
<comment type="catalytic activity">
    <reaction evidence="9">
        <text>an alpha-Kdo-(2-&gt;4)-alpha-Kdo-(2-&gt;6)-lipid IVA + a fatty acyl-[ACP] = an alpha-Kdo-(2-&gt;4)-alpha-Kdo-(2-&gt;6)-(acyl)-lipid IVA + holo-[ACP]</text>
        <dbReference type="Rhea" id="RHEA:69396"/>
        <dbReference type="Rhea" id="RHEA-COMP:9685"/>
        <dbReference type="Rhea" id="RHEA-COMP:14125"/>
        <dbReference type="ChEBI" id="CHEBI:64479"/>
        <dbReference type="ChEBI" id="CHEBI:138651"/>
        <dbReference type="ChEBI" id="CHEBI:176429"/>
        <dbReference type="ChEBI" id="CHEBI:176430"/>
        <dbReference type="EC" id="2.3.1.241"/>
    </reaction>
</comment>
<evidence type="ECO:0000256" key="9">
    <source>
        <dbReference type="HAMAP-Rule" id="MF_01942"/>
    </source>
</evidence>
<dbReference type="UniPathway" id="UPA00030"/>
<gene>
    <name evidence="9" type="primary">lpxL</name>
    <name evidence="10" type="ORF">B9Q17_07195</name>
</gene>
<dbReference type="HAMAP" id="MF_01942">
    <property type="entry name" value="Lipid_A_LpxL_LpxP"/>
    <property type="match status" value="1"/>
</dbReference>
<keyword evidence="8 9" id="KW-0012">Acyltransferase</keyword>
<keyword evidence="6 9" id="KW-1133">Transmembrane helix</keyword>
<keyword evidence="11" id="KW-1185">Reference proteome</keyword>
<dbReference type="GO" id="GO:0009245">
    <property type="term" value="P:lipid A biosynthetic process"/>
    <property type="evidence" value="ECO:0007669"/>
    <property type="project" value="InterPro"/>
</dbReference>
<evidence type="ECO:0000256" key="7">
    <source>
        <dbReference type="ARBA" id="ARBA00023136"/>
    </source>
</evidence>
<dbReference type="PIRSF" id="PIRSF026649">
    <property type="entry name" value="MsbB"/>
    <property type="match status" value="1"/>
</dbReference>
<dbReference type="PANTHER" id="PTHR30606:SF9">
    <property type="entry name" value="LIPID A BIOSYNTHESIS LAUROYLTRANSFERASE"/>
    <property type="match status" value="1"/>
</dbReference>
<evidence type="ECO:0000313" key="10">
    <source>
        <dbReference type="EMBL" id="OZC35453.1"/>
    </source>
</evidence>
<reference evidence="10 11" key="1">
    <citation type="submission" date="2017-06" db="EMBL/GenBank/DDBJ databases">
        <title>Draft genome sequence of the halophilic bacterium Marinobacter vinifirmus FB1.</title>
        <authorList>
            <person name="Stepanov V.G."/>
            <person name="Roberts D.J."/>
            <person name="Fox G.E."/>
        </authorList>
    </citation>
    <scope>NUCLEOTIDE SEQUENCE [LARGE SCALE GENOMIC DNA]</scope>
    <source>
        <strain evidence="10 11">FB1</strain>
    </source>
</reference>
<keyword evidence="5 9" id="KW-0448">Lipopolysaccharide biosynthesis</keyword>
<dbReference type="EMBL" id="NEFY01000010">
    <property type="protein sequence ID" value="OZC35453.1"/>
    <property type="molecule type" value="Genomic_DNA"/>
</dbReference>
<dbReference type="AlphaFoldDB" id="A0A7Z1DSZ6"/>
<evidence type="ECO:0000256" key="2">
    <source>
        <dbReference type="ARBA" id="ARBA00022519"/>
    </source>
</evidence>
<evidence type="ECO:0000256" key="6">
    <source>
        <dbReference type="ARBA" id="ARBA00022989"/>
    </source>
</evidence>
<keyword evidence="1 9" id="KW-1003">Cell membrane</keyword>
<dbReference type="GO" id="GO:0036104">
    <property type="term" value="P:Kdo2-lipid A biosynthetic process"/>
    <property type="evidence" value="ECO:0007669"/>
    <property type="project" value="UniProtKB-UniRule"/>
</dbReference>
<feature type="short sequence motif" description="HXXXXD motif" evidence="9">
    <location>
        <begin position="155"/>
        <end position="160"/>
    </location>
</feature>
<comment type="pathway">
    <text evidence="9">Glycolipid biosynthesis; KDO(2)-lipid A biosynthesis; KDO(2)-lipid A from CMP-3-deoxy-D-manno-octulosonate and lipid IV(A): step 3/4.</text>
</comment>
<sequence length="337" mass="38675">MGILPPGKTFVDAGFTILKKKYRKLPRNTDYSAYRHPRWWPTWLGIAVMWLAAQLPIRFQWWLGKMIGLVAWKLAKSRRHITETNIRLCFPELNKHQQDALVRNAFIANGIGVMELGIAWFRNPAKLTGITQVHGVEHLEKALEGGHGVLLLGGHYSTLDLGGSLVTEFIEADVMQRDHNNPLMNAVMTRARGRRYGTVLGAKDLRGLFKCLKQNHAVWYATDQDYGRKDIVFAPFFGIPAGSITATSRIVERSKCKVVPFSHFRREDKPGYDIYFQPALENFPTGDDLQDATRINAIIEQEIRKAPDQYLWMHRRFKTRPDKDDPGFYGRKRKKKG</sequence>
<keyword evidence="2 9" id="KW-0997">Cell inner membrane</keyword>
<dbReference type="NCBIfam" id="TIGR02207">
    <property type="entry name" value="lipid_A_htrB"/>
    <property type="match status" value="1"/>
</dbReference>
<comment type="subcellular location">
    <subcellularLocation>
        <location evidence="9">Cell inner membrane</location>
        <topology evidence="9">Single-pass membrane protein</topology>
    </subcellularLocation>
</comment>
<dbReference type="PANTHER" id="PTHR30606">
    <property type="entry name" value="LIPID A BIOSYNTHESIS LAUROYL ACYLTRANSFERASE"/>
    <property type="match status" value="1"/>
</dbReference>
<organism evidence="10 11">
    <name type="scientific">Marinobacter vinifirmus</name>
    <dbReference type="NCBI Taxonomy" id="355591"/>
    <lineage>
        <taxon>Bacteria</taxon>
        <taxon>Pseudomonadati</taxon>
        <taxon>Pseudomonadota</taxon>
        <taxon>Gammaproteobacteria</taxon>
        <taxon>Pseudomonadales</taxon>
        <taxon>Marinobacteraceae</taxon>
        <taxon>Marinobacter</taxon>
    </lineage>
</organism>
<accession>A0A7Z1DSZ6</accession>
<dbReference type="GO" id="GO:0008913">
    <property type="term" value="F:Kdo2-lipid IVA acyltransferase activity"/>
    <property type="evidence" value="ECO:0007669"/>
    <property type="project" value="UniProtKB-EC"/>
</dbReference>
<dbReference type="GO" id="GO:0009103">
    <property type="term" value="P:lipopolysaccharide biosynthetic process"/>
    <property type="evidence" value="ECO:0007669"/>
    <property type="project" value="UniProtKB-UniRule"/>
</dbReference>
<dbReference type="CDD" id="cd07984">
    <property type="entry name" value="LPLAT_LABLAT-like"/>
    <property type="match status" value="1"/>
</dbReference>
<evidence type="ECO:0000256" key="1">
    <source>
        <dbReference type="ARBA" id="ARBA00022475"/>
    </source>
</evidence>
<evidence type="ECO:0000256" key="4">
    <source>
        <dbReference type="ARBA" id="ARBA00022692"/>
    </source>
</evidence>
<proteinExistence type="inferred from homology"/>